<dbReference type="EMBL" id="DVIT01000004">
    <property type="protein sequence ID" value="HIS46123.1"/>
    <property type="molecule type" value="Genomic_DNA"/>
</dbReference>
<dbReference type="PANTHER" id="PTHR48098:SF1">
    <property type="entry name" value="DIACYLGLYCEROL ACYLTRANSFERASE_MYCOLYLTRANSFERASE AG85A"/>
    <property type="match status" value="1"/>
</dbReference>
<proteinExistence type="predicted"/>
<feature type="region of interest" description="Disordered" evidence="1">
    <location>
        <begin position="37"/>
        <end position="65"/>
    </location>
</feature>
<dbReference type="Gene3D" id="3.40.50.1820">
    <property type="entry name" value="alpha/beta hydrolase"/>
    <property type="match status" value="1"/>
</dbReference>
<accession>A0A9D1JPH9</accession>
<gene>
    <name evidence="2" type="ORF">IAB46_00940</name>
</gene>
<reference evidence="2" key="2">
    <citation type="journal article" date="2021" name="PeerJ">
        <title>Extensive microbial diversity within the chicken gut microbiome revealed by metagenomics and culture.</title>
        <authorList>
            <person name="Gilroy R."/>
            <person name="Ravi A."/>
            <person name="Getino M."/>
            <person name="Pursley I."/>
            <person name="Horton D.L."/>
            <person name="Alikhan N.F."/>
            <person name="Baker D."/>
            <person name="Gharbi K."/>
            <person name="Hall N."/>
            <person name="Watson M."/>
            <person name="Adriaenssens E.M."/>
            <person name="Foster-Nyarko E."/>
            <person name="Jarju S."/>
            <person name="Secka A."/>
            <person name="Antonio M."/>
            <person name="Oren A."/>
            <person name="Chaudhuri R.R."/>
            <person name="La Ragione R."/>
            <person name="Hildebrand F."/>
            <person name="Pallen M.J."/>
        </authorList>
    </citation>
    <scope>NUCLEOTIDE SEQUENCE</scope>
    <source>
        <strain evidence="2">CHK178-757</strain>
    </source>
</reference>
<dbReference type="Proteomes" id="UP000823927">
    <property type="component" value="Unassembled WGS sequence"/>
</dbReference>
<dbReference type="PROSITE" id="PS51257">
    <property type="entry name" value="PROKAR_LIPOPROTEIN"/>
    <property type="match status" value="1"/>
</dbReference>
<dbReference type="SUPFAM" id="SSF53474">
    <property type="entry name" value="alpha/beta-Hydrolases"/>
    <property type="match status" value="1"/>
</dbReference>
<name>A0A9D1JPH9_9FIRM</name>
<protein>
    <recommendedName>
        <fullName evidence="4">Enterochelin esterase</fullName>
    </recommendedName>
</protein>
<dbReference type="PANTHER" id="PTHR48098">
    <property type="entry name" value="ENTEROCHELIN ESTERASE-RELATED"/>
    <property type="match status" value="1"/>
</dbReference>
<dbReference type="AlphaFoldDB" id="A0A9D1JPH9"/>
<evidence type="ECO:0000313" key="3">
    <source>
        <dbReference type="Proteomes" id="UP000823927"/>
    </source>
</evidence>
<comment type="caution">
    <text evidence="2">The sequence shown here is derived from an EMBL/GenBank/DDBJ whole genome shotgun (WGS) entry which is preliminary data.</text>
</comment>
<organism evidence="2 3">
    <name type="scientific">Candidatus Scybalocola faecigallinarum</name>
    <dbReference type="NCBI Taxonomy" id="2840941"/>
    <lineage>
        <taxon>Bacteria</taxon>
        <taxon>Bacillati</taxon>
        <taxon>Bacillota</taxon>
        <taxon>Clostridia</taxon>
        <taxon>Lachnospirales</taxon>
        <taxon>Lachnospiraceae</taxon>
        <taxon>Lachnospiraceae incertae sedis</taxon>
        <taxon>Candidatus Scybalocola (ex Gilroy et al. 2021)</taxon>
    </lineage>
</organism>
<dbReference type="InterPro" id="IPR050583">
    <property type="entry name" value="Mycobacterial_A85_antigen"/>
</dbReference>
<sequence>MMKTRLLVLTSAVAVTAMIIGCSDPAVESENIQITDNASVAESDDLEKSTSDISEESAADTISQENSGVTVVTDISQLSAQPAYGANTDYAYWTTIPYMVEDAQIQFTATVSADEALEAFEVQCQFFEDQLATVEYVEGTLTTTQDNTGFMTDIAPDVVQYAIDQDIWLTTDNCPAEYGVFSDPGDEPAPVNYVEDTRPLYIQAGVYEEDFERSNASLNGLATSIKDENLAQYKQPCEIKGTVESVEYDTYYYAKDLADGDAQSHATPITKTAYVYLPAGYDNTKQYNILYLLHGGGDYAGKWFSQQDTADGELGTGYAVNILDNLFANGAAEPFIVVTPGLYNDGEEGTQELTGFTETYGYELRDLITVVEQKYSTYAEDVTEEALIASRDHRGFAGLSMGSITTWHSAIVNCLDIVSWFGNMSGGPSADQKEAEDYTSNVIIPAIEEGAAKGYNINMLLSMNGVHDIALEPHVATHKLLVKFAENNDALKVGENYDFIASDGAHTFEAWNLYLYDMAQVFFK</sequence>
<evidence type="ECO:0008006" key="4">
    <source>
        <dbReference type="Google" id="ProtNLM"/>
    </source>
</evidence>
<dbReference type="GO" id="GO:0016747">
    <property type="term" value="F:acyltransferase activity, transferring groups other than amino-acyl groups"/>
    <property type="evidence" value="ECO:0007669"/>
    <property type="project" value="TreeGrafter"/>
</dbReference>
<reference evidence="2" key="1">
    <citation type="submission" date="2020-10" db="EMBL/GenBank/DDBJ databases">
        <authorList>
            <person name="Gilroy R."/>
        </authorList>
    </citation>
    <scope>NUCLEOTIDE SEQUENCE</scope>
    <source>
        <strain evidence="2">CHK178-757</strain>
    </source>
</reference>
<evidence type="ECO:0000256" key="1">
    <source>
        <dbReference type="SAM" id="MobiDB-lite"/>
    </source>
</evidence>
<dbReference type="InterPro" id="IPR029058">
    <property type="entry name" value="AB_hydrolase_fold"/>
</dbReference>
<evidence type="ECO:0000313" key="2">
    <source>
        <dbReference type="EMBL" id="HIS46123.1"/>
    </source>
</evidence>